<dbReference type="Gene3D" id="1.10.10.10">
    <property type="entry name" value="Winged helix-like DNA-binding domain superfamily/Winged helix DNA-binding domain"/>
    <property type="match status" value="1"/>
</dbReference>
<reference evidence="6 7" key="1">
    <citation type="submission" date="2012-02" db="EMBL/GenBank/DDBJ databases">
        <title>Whole genome shotgun sequence of Gordonia sputi NBRC 100414.</title>
        <authorList>
            <person name="Yoshida I."/>
            <person name="Hosoyama A."/>
            <person name="Tsuchikane K."/>
            <person name="Katsumata H."/>
            <person name="Yamazaki S."/>
            <person name="Fujita N."/>
        </authorList>
    </citation>
    <scope>NUCLEOTIDE SEQUENCE [LARGE SCALE GENOMIC DNA]</scope>
    <source>
        <strain evidence="6 7">NBRC 100414</strain>
    </source>
</reference>
<dbReference type="Proteomes" id="UP000005845">
    <property type="component" value="Unassembled WGS sequence"/>
</dbReference>
<dbReference type="InterPro" id="IPR039422">
    <property type="entry name" value="MarR/SlyA-like"/>
</dbReference>
<accession>H5U2A0</accession>
<evidence type="ECO:0000313" key="6">
    <source>
        <dbReference type="EMBL" id="GAB39858.1"/>
    </source>
</evidence>
<dbReference type="GO" id="GO:0003677">
    <property type="term" value="F:DNA binding"/>
    <property type="evidence" value="ECO:0007669"/>
    <property type="project" value="UniProtKB-KW"/>
</dbReference>
<dbReference type="GO" id="GO:0006950">
    <property type="term" value="P:response to stress"/>
    <property type="evidence" value="ECO:0007669"/>
    <property type="project" value="TreeGrafter"/>
</dbReference>
<organism evidence="6 7">
    <name type="scientific">Gordonia sputi NBRC 100414</name>
    <dbReference type="NCBI Taxonomy" id="1089453"/>
    <lineage>
        <taxon>Bacteria</taxon>
        <taxon>Bacillati</taxon>
        <taxon>Actinomycetota</taxon>
        <taxon>Actinomycetes</taxon>
        <taxon>Mycobacteriales</taxon>
        <taxon>Gordoniaceae</taxon>
        <taxon>Gordonia</taxon>
    </lineage>
</organism>
<keyword evidence="1" id="KW-0805">Transcription regulation</keyword>
<proteinExistence type="predicted"/>
<dbReference type="SMART" id="SM00347">
    <property type="entry name" value="HTH_MARR"/>
    <property type="match status" value="1"/>
</dbReference>
<dbReference type="InterPro" id="IPR000835">
    <property type="entry name" value="HTH_MarR-typ"/>
</dbReference>
<dbReference type="InterPro" id="IPR036388">
    <property type="entry name" value="WH-like_DNA-bd_sf"/>
</dbReference>
<evidence type="ECO:0000259" key="5">
    <source>
        <dbReference type="PROSITE" id="PS50995"/>
    </source>
</evidence>
<name>H5U2A0_9ACTN</name>
<comment type="caution">
    <text evidence="6">The sequence shown here is derived from an EMBL/GenBank/DDBJ whole genome shotgun (WGS) entry which is preliminary data.</text>
</comment>
<dbReference type="RefSeq" id="WP_005206734.1">
    <property type="nucleotide sequence ID" value="NZ_BAFC01000080.1"/>
</dbReference>
<dbReference type="Pfam" id="PF12802">
    <property type="entry name" value="MarR_2"/>
    <property type="match status" value="1"/>
</dbReference>
<evidence type="ECO:0000256" key="4">
    <source>
        <dbReference type="SAM" id="MobiDB-lite"/>
    </source>
</evidence>
<feature type="region of interest" description="Disordered" evidence="4">
    <location>
        <begin position="1"/>
        <end position="31"/>
    </location>
</feature>
<gene>
    <name evidence="6" type="ORF">GOSPT_080_00740</name>
</gene>
<dbReference type="InterPro" id="IPR036390">
    <property type="entry name" value="WH_DNA-bd_sf"/>
</dbReference>
<keyword evidence="3" id="KW-0804">Transcription</keyword>
<evidence type="ECO:0000313" key="7">
    <source>
        <dbReference type="Proteomes" id="UP000005845"/>
    </source>
</evidence>
<dbReference type="PROSITE" id="PS01117">
    <property type="entry name" value="HTH_MARR_1"/>
    <property type="match status" value="1"/>
</dbReference>
<evidence type="ECO:0000256" key="3">
    <source>
        <dbReference type="ARBA" id="ARBA00023163"/>
    </source>
</evidence>
<dbReference type="EMBL" id="BAFC01000080">
    <property type="protein sequence ID" value="GAB39858.1"/>
    <property type="molecule type" value="Genomic_DNA"/>
</dbReference>
<dbReference type="InterPro" id="IPR023187">
    <property type="entry name" value="Tscrpt_reg_MarR-type_CS"/>
</dbReference>
<dbReference type="InterPro" id="IPR001845">
    <property type="entry name" value="HTH_ArsR_DNA-bd_dom"/>
</dbReference>
<dbReference type="eggNOG" id="COG1846">
    <property type="taxonomic scope" value="Bacteria"/>
</dbReference>
<evidence type="ECO:0000256" key="1">
    <source>
        <dbReference type="ARBA" id="ARBA00023015"/>
    </source>
</evidence>
<dbReference type="SUPFAM" id="SSF46785">
    <property type="entry name" value="Winged helix' DNA-binding domain"/>
    <property type="match status" value="1"/>
</dbReference>
<dbReference type="GO" id="GO:0003700">
    <property type="term" value="F:DNA-binding transcription factor activity"/>
    <property type="evidence" value="ECO:0007669"/>
    <property type="project" value="InterPro"/>
</dbReference>
<dbReference type="PANTHER" id="PTHR33164">
    <property type="entry name" value="TRANSCRIPTIONAL REGULATOR, MARR FAMILY"/>
    <property type="match status" value="1"/>
</dbReference>
<dbReference type="InterPro" id="IPR011991">
    <property type="entry name" value="ArsR-like_HTH"/>
</dbReference>
<dbReference type="PROSITE" id="PS50995">
    <property type="entry name" value="HTH_MARR_2"/>
    <property type="match status" value="1"/>
</dbReference>
<dbReference type="AlphaFoldDB" id="H5U2A0"/>
<sequence length="170" mass="18798">MPEPEAAHEHGTMSHDEPASRDEPGGHETGRHDELVAQVWRELTSFVTDSRDAWRRTVVAETGLPFSRIRVLKLLRNGPLTITEIAHAATIDAPAASVAVSDLESAGYVVRQPSSSDRRRKEVHLTDSGREVLQTVWDVDDPAPNVLTTASTAELELLHQMFTRSSEREA</sequence>
<dbReference type="CDD" id="cd00090">
    <property type="entry name" value="HTH_ARSR"/>
    <property type="match status" value="1"/>
</dbReference>
<dbReference type="PANTHER" id="PTHR33164:SF43">
    <property type="entry name" value="HTH-TYPE TRANSCRIPTIONAL REPRESSOR YETL"/>
    <property type="match status" value="1"/>
</dbReference>
<protein>
    <submittedName>
        <fullName evidence="6">Putative MarR family transcriptional regulator</fullName>
    </submittedName>
</protein>
<feature type="domain" description="HTH marR-type" evidence="5">
    <location>
        <begin position="32"/>
        <end position="167"/>
    </location>
</feature>
<evidence type="ECO:0000256" key="2">
    <source>
        <dbReference type="ARBA" id="ARBA00023125"/>
    </source>
</evidence>
<keyword evidence="2" id="KW-0238">DNA-binding</keyword>
<keyword evidence="7" id="KW-1185">Reference proteome</keyword>
<dbReference type="SMART" id="SM00418">
    <property type="entry name" value="HTH_ARSR"/>
    <property type="match status" value="1"/>
</dbReference>
<dbReference type="PRINTS" id="PR00598">
    <property type="entry name" value="HTHMARR"/>
</dbReference>